<organism evidence="1 2">
    <name type="scientific">Sandaracinobacteroides saxicola</name>
    <dbReference type="NCBI Taxonomy" id="2759707"/>
    <lineage>
        <taxon>Bacteria</taxon>
        <taxon>Pseudomonadati</taxon>
        <taxon>Pseudomonadota</taxon>
        <taxon>Alphaproteobacteria</taxon>
        <taxon>Sphingomonadales</taxon>
        <taxon>Sphingosinicellaceae</taxon>
        <taxon>Sandaracinobacteroides</taxon>
    </lineage>
</organism>
<dbReference type="RefSeq" id="WP_182296173.1">
    <property type="nucleotide sequence ID" value="NZ_CP059851.1"/>
</dbReference>
<gene>
    <name evidence="1" type="ORF">H3309_16510</name>
</gene>
<dbReference type="EMBL" id="CP059851">
    <property type="protein sequence ID" value="QMW22871.1"/>
    <property type="molecule type" value="Genomic_DNA"/>
</dbReference>
<proteinExistence type="predicted"/>
<dbReference type="KEGG" id="sand:H3309_16510"/>
<dbReference type="InterPro" id="IPR008320">
    <property type="entry name" value="UCP032025"/>
</dbReference>
<reference evidence="1 2" key="1">
    <citation type="submission" date="2020-07" db="EMBL/GenBank/DDBJ databases">
        <title>Complete genome sequence for Sandaracinobacter sp. M6.</title>
        <authorList>
            <person name="Tang Y."/>
            <person name="Liu Q."/>
            <person name="Guo Z."/>
            <person name="Lei P."/>
            <person name="Huang B."/>
        </authorList>
    </citation>
    <scope>NUCLEOTIDE SEQUENCE [LARGE SCALE GENOMIC DNA]</scope>
    <source>
        <strain evidence="1 2">M6</strain>
    </source>
</reference>
<accession>A0A7G5IHM9</accession>
<dbReference type="PIRSF" id="PIRSF032025">
    <property type="entry name" value="UCP032025"/>
    <property type="match status" value="1"/>
</dbReference>
<name>A0A7G5IHM9_9SPHN</name>
<evidence type="ECO:0000313" key="2">
    <source>
        <dbReference type="Proteomes" id="UP000515292"/>
    </source>
</evidence>
<evidence type="ECO:0000313" key="1">
    <source>
        <dbReference type="EMBL" id="QMW22871.1"/>
    </source>
</evidence>
<sequence length="133" mass="14198">MLHMSRVAFGCTEWTEIAERQAQFAGRGPDGAVILTTRNGPTRAAEMAGGSLFWIIKHRIVARQALVGFRPLDGATAILLHPPVIPTLASARRSHQGWRYLTPEDAPPDLADAGDAAALPPELAAKLGALDLI</sequence>
<dbReference type="Pfam" id="PF07370">
    <property type="entry name" value="DUF1489"/>
    <property type="match status" value="1"/>
</dbReference>
<dbReference type="Proteomes" id="UP000515292">
    <property type="component" value="Chromosome"/>
</dbReference>
<dbReference type="AlphaFoldDB" id="A0A7G5IHM9"/>
<keyword evidence="2" id="KW-1185">Reference proteome</keyword>
<protein>
    <submittedName>
        <fullName evidence="1">DUF1489 family protein</fullName>
    </submittedName>
</protein>